<reference evidence="6 7" key="1">
    <citation type="submission" date="2019-02" db="EMBL/GenBank/DDBJ databases">
        <title>Genomic Encyclopedia of Type Strains, Phase IV (KMG-IV): sequencing the most valuable type-strain genomes for metagenomic binning, comparative biology and taxonomic classification.</title>
        <authorList>
            <person name="Goeker M."/>
        </authorList>
    </citation>
    <scope>NUCLEOTIDE SEQUENCE [LARGE SCALE GENOMIC DNA]</scope>
    <source>
        <strain evidence="6 7">DSM 101727</strain>
    </source>
</reference>
<dbReference type="EMBL" id="SGWQ01000009">
    <property type="protein sequence ID" value="RZS34404.1"/>
    <property type="molecule type" value="Genomic_DNA"/>
</dbReference>
<keyword evidence="7" id="KW-1185">Reference proteome</keyword>
<dbReference type="RefSeq" id="WP_130346831.1">
    <property type="nucleotide sequence ID" value="NZ_SGWQ01000009.1"/>
</dbReference>
<dbReference type="Gene3D" id="1.10.357.10">
    <property type="entry name" value="Tetracycline Repressor, domain 2"/>
    <property type="match status" value="2"/>
</dbReference>
<organism evidence="6 7">
    <name type="scientific">Herbihabitans rhizosphaerae</name>
    <dbReference type="NCBI Taxonomy" id="1872711"/>
    <lineage>
        <taxon>Bacteria</taxon>
        <taxon>Bacillati</taxon>
        <taxon>Actinomycetota</taxon>
        <taxon>Actinomycetes</taxon>
        <taxon>Pseudonocardiales</taxon>
        <taxon>Pseudonocardiaceae</taxon>
        <taxon>Herbihabitans</taxon>
    </lineage>
</organism>
<evidence type="ECO:0000313" key="6">
    <source>
        <dbReference type="EMBL" id="RZS34404.1"/>
    </source>
</evidence>
<dbReference type="Proteomes" id="UP000294257">
    <property type="component" value="Unassembled WGS sequence"/>
</dbReference>
<keyword evidence="2 4" id="KW-0238">DNA-binding</keyword>
<sequence length="411" mass="45198">MTTARRPRNRKELLARAAAELFRQRGYHAVGVKDIAAAAGVTGPAVYRHFENKQDVLAHVVLAGVDTIGAVVDEATSTFADKPEKASRAVLERLAELSVANREITALWRWQGHHLDEANRAELRRRVGSARRAWTRLIIRCRPDITDAEAELLCWASLSVFGSVADHRVSLPRRRFEQLLVELAGAVLAATVPSGVSSPTADEEWRRGSPGATSRREELLTIATTLFRERGFHDVSMEEIGAAAGIAGPSVYRYFPSKADIMLAAAYRMGDRLMVGARRAVATASDPTDALHRIVESYVDITLHPDGVPMRYADELINVPDRDRKELVAVQRGYVAEWVRLLRTVAPWLDEPAARITVQAALTIVNDLPRTRRVNARPGLTAELTALAFTVLATDVSSGTRPPDEEQPGTN</sequence>
<dbReference type="OrthoDB" id="4456617at2"/>
<evidence type="ECO:0000313" key="7">
    <source>
        <dbReference type="Proteomes" id="UP000294257"/>
    </source>
</evidence>
<gene>
    <name evidence="6" type="ORF">EV193_109195</name>
</gene>
<dbReference type="PROSITE" id="PS50977">
    <property type="entry name" value="HTH_TETR_2"/>
    <property type="match status" value="2"/>
</dbReference>
<name>A0A4Q7KII8_9PSEU</name>
<dbReference type="PROSITE" id="PS01081">
    <property type="entry name" value="HTH_TETR_1"/>
    <property type="match status" value="1"/>
</dbReference>
<feature type="DNA-binding region" description="H-T-H motif" evidence="4">
    <location>
        <begin position="31"/>
        <end position="50"/>
    </location>
</feature>
<proteinExistence type="predicted"/>
<evidence type="ECO:0000256" key="4">
    <source>
        <dbReference type="PROSITE-ProRule" id="PRU00335"/>
    </source>
</evidence>
<keyword evidence="3" id="KW-0804">Transcription</keyword>
<dbReference type="PANTHER" id="PTHR30055:SF234">
    <property type="entry name" value="HTH-TYPE TRANSCRIPTIONAL REGULATOR BETI"/>
    <property type="match status" value="1"/>
</dbReference>
<comment type="caution">
    <text evidence="6">The sequence shown here is derived from an EMBL/GenBank/DDBJ whole genome shotgun (WGS) entry which is preliminary data.</text>
</comment>
<evidence type="ECO:0000259" key="5">
    <source>
        <dbReference type="PROSITE" id="PS50977"/>
    </source>
</evidence>
<dbReference type="AlphaFoldDB" id="A0A4Q7KII8"/>
<dbReference type="GO" id="GO:0045892">
    <property type="term" value="P:negative regulation of DNA-templated transcription"/>
    <property type="evidence" value="ECO:0007669"/>
    <property type="project" value="UniProtKB-ARBA"/>
</dbReference>
<keyword evidence="1" id="KW-0805">Transcription regulation</keyword>
<dbReference type="InterPro" id="IPR023772">
    <property type="entry name" value="DNA-bd_HTH_TetR-type_CS"/>
</dbReference>
<dbReference type="InterPro" id="IPR001647">
    <property type="entry name" value="HTH_TetR"/>
</dbReference>
<dbReference type="GO" id="GO:0003700">
    <property type="term" value="F:DNA-binding transcription factor activity"/>
    <property type="evidence" value="ECO:0007669"/>
    <property type="project" value="TreeGrafter"/>
</dbReference>
<evidence type="ECO:0000256" key="2">
    <source>
        <dbReference type="ARBA" id="ARBA00023125"/>
    </source>
</evidence>
<evidence type="ECO:0000256" key="3">
    <source>
        <dbReference type="ARBA" id="ARBA00023163"/>
    </source>
</evidence>
<dbReference type="FunFam" id="1.10.10.60:FF:000141">
    <property type="entry name" value="TetR family transcriptional regulator"/>
    <property type="match status" value="1"/>
</dbReference>
<feature type="domain" description="HTH tetR-type" evidence="5">
    <location>
        <begin position="8"/>
        <end position="68"/>
    </location>
</feature>
<dbReference type="Gene3D" id="1.10.10.60">
    <property type="entry name" value="Homeodomain-like"/>
    <property type="match status" value="2"/>
</dbReference>
<accession>A0A4Q7KII8</accession>
<feature type="domain" description="HTH tetR-type" evidence="5">
    <location>
        <begin position="213"/>
        <end position="273"/>
    </location>
</feature>
<dbReference type="Pfam" id="PF00440">
    <property type="entry name" value="TetR_N"/>
    <property type="match status" value="2"/>
</dbReference>
<protein>
    <submittedName>
        <fullName evidence="6">TetR family transcriptional regulator</fullName>
    </submittedName>
</protein>
<dbReference type="InterPro" id="IPR009057">
    <property type="entry name" value="Homeodomain-like_sf"/>
</dbReference>
<dbReference type="PANTHER" id="PTHR30055">
    <property type="entry name" value="HTH-TYPE TRANSCRIPTIONAL REGULATOR RUTR"/>
    <property type="match status" value="1"/>
</dbReference>
<dbReference type="GO" id="GO:0000976">
    <property type="term" value="F:transcription cis-regulatory region binding"/>
    <property type="evidence" value="ECO:0007669"/>
    <property type="project" value="TreeGrafter"/>
</dbReference>
<evidence type="ECO:0000256" key="1">
    <source>
        <dbReference type="ARBA" id="ARBA00023015"/>
    </source>
</evidence>
<dbReference type="PRINTS" id="PR00455">
    <property type="entry name" value="HTHTETR"/>
</dbReference>
<feature type="DNA-binding region" description="H-T-H motif" evidence="4">
    <location>
        <begin position="236"/>
        <end position="255"/>
    </location>
</feature>
<dbReference type="SUPFAM" id="SSF46689">
    <property type="entry name" value="Homeodomain-like"/>
    <property type="match status" value="2"/>
</dbReference>
<dbReference type="InterPro" id="IPR050109">
    <property type="entry name" value="HTH-type_TetR-like_transc_reg"/>
</dbReference>